<evidence type="ECO:0000313" key="3">
    <source>
        <dbReference type="Proteomes" id="UP000198964"/>
    </source>
</evidence>
<evidence type="ECO:0000313" key="2">
    <source>
        <dbReference type="EMBL" id="SFF09597.1"/>
    </source>
</evidence>
<dbReference type="AlphaFoldDB" id="A0A1I2FXR8"/>
<proteinExistence type="predicted"/>
<feature type="transmembrane region" description="Helical" evidence="1">
    <location>
        <begin position="29"/>
        <end position="46"/>
    </location>
</feature>
<keyword evidence="1" id="KW-0472">Membrane</keyword>
<feature type="transmembrane region" description="Helical" evidence="1">
    <location>
        <begin position="7"/>
        <end position="23"/>
    </location>
</feature>
<dbReference type="STRING" id="655355.SAMN05216283_102648"/>
<reference evidence="2 3" key="1">
    <citation type="submission" date="2016-10" db="EMBL/GenBank/DDBJ databases">
        <authorList>
            <person name="de Groot N.N."/>
        </authorList>
    </citation>
    <scope>NUCLEOTIDE SEQUENCE [LARGE SCALE GENOMIC DNA]</scope>
    <source>
        <strain evidence="2 3">CGMCC 1.9156</strain>
    </source>
</reference>
<dbReference type="Proteomes" id="UP000198964">
    <property type="component" value="Unassembled WGS sequence"/>
</dbReference>
<name>A0A1I2FXR8_9BACT</name>
<dbReference type="EMBL" id="FONW01000002">
    <property type="protein sequence ID" value="SFF09597.1"/>
    <property type="molecule type" value="Genomic_DNA"/>
</dbReference>
<keyword evidence="1" id="KW-0812">Transmembrane</keyword>
<protein>
    <submittedName>
        <fullName evidence="2">Uncharacterized protein</fullName>
    </submittedName>
</protein>
<accession>A0A1I2FXR8</accession>
<keyword evidence="1" id="KW-1133">Transmembrane helix</keyword>
<sequence>MKNSPYIIAGLLVLLWAIVTLGFHSFRYIDILLPIAGFIVLLRILFHSDALKKR</sequence>
<gene>
    <name evidence="2" type="ORF">SAMN05216283_102648</name>
</gene>
<keyword evidence="3" id="KW-1185">Reference proteome</keyword>
<evidence type="ECO:0000256" key="1">
    <source>
        <dbReference type="SAM" id="Phobius"/>
    </source>
</evidence>
<organism evidence="2 3">
    <name type="scientific">Sunxiuqinia elliptica</name>
    <dbReference type="NCBI Taxonomy" id="655355"/>
    <lineage>
        <taxon>Bacteria</taxon>
        <taxon>Pseudomonadati</taxon>
        <taxon>Bacteroidota</taxon>
        <taxon>Bacteroidia</taxon>
        <taxon>Marinilabiliales</taxon>
        <taxon>Prolixibacteraceae</taxon>
        <taxon>Sunxiuqinia</taxon>
    </lineage>
</organism>